<dbReference type="PaxDb" id="2903-EOD09604"/>
<protein>
    <submittedName>
        <fullName evidence="2">Uncharacterized protein</fullName>
    </submittedName>
</protein>
<accession>A0A0D3IEB9</accession>
<reference evidence="3" key="1">
    <citation type="journal article" date="2013" name="Nature">
        <title>Pan genome of the phytoplankton Emiliania underpins its global distribution.</title>
        <authorList>
            <person name="Read B.A."/>
            <person name="Kegel J."/>
            <person name="Klute M.J."/>
            <person name="Kuo A."/>
            <person name="Lefebvre S.C."/>
            <person name="Maumus F."/>
            <person name="Mayer C."/>
            <person name="Miller J."/>
            <person name="Monier A."/>
            <person name="Salamov A."/>
            <person name="Young J."/>
            <person name="Aguilar M."/>
            <person name="Claverie J.M."/>
            <person name="Frickenhaus S."/>
            <person name="Gonzalez K."/>
            <person name="Herman E.K."/>
            <person name="Lin Y.C."/>
            <person name="Napier J."/>
            <person name="Ogata H."/>
            <person name="Sarno A.F."/>
            <person name="Shmutz J."/>
            <person name="Schroeder D."/>
            <person name="de Vargas C."/>
            <person name="Verret F."/>
            <person name="von Dassow P."/>
            <person name="Valentin K."/>
            <person name="Van de Peer Y."/>
            <person name="Wheeler G."/>
            <person name="Dacks J.B."/>
            <person name="Delwiche C.F."/>
            <person name="Dyhrman S.T."/>
            <person name="Glockner G."/>
            <person name="John U."/>
            <person name="Richards T."/>
            <person name="Worden A.Z."/>
            <person name="Zhang X."/>
            <person name="Grigoriev I.V."/>
            <person name="Allen A.E."/>
            <person name="Bidle K."/>
            <person name="Borodovsky M."/>
            <person name="Bowler C."/>
            <person name="Brownlee C."/>
            <person name="Cock J.M."/>
            <person name="Elias M."/>
            <person name="Gladyshev V.N."/>
            <person name="Groth M."/>
            <person name="Guda C."/>
            <person name="Hadaegh A."/>
            <person name="Iglesias-Rodriguez M.D."/>
            <person name="Jenkins J."/>
            <person name="Jones B.M."/>
            <person name="Lawson T."/>
            <person name="Leese F."/>
            <person name="Lindquist E."/>
            <person name="Lobanov A."/>
            <person name="Lomsadze A."/>
            <person name="Malik S.B."/>
            <person name="Marsh M.E."/>
            <person name="Mackinder L."/>
            <person name="Mock T."/>
            <person name="Mueller-Roeber B."/>
            <person name="Pagarete A."/>
            <person name="Parker M."/>
            <person name="Probert I."/>
            <person name="Quesneville H."/>
            <person name="Raines C."/>
            <person name="Rensing S.A."/>
            <person name="Riano-Pachon D.M."/>
            <person name="Richier S."/>
            <person name="Rokitta S."/>
            <person name="Shiraiwa Y."/>
            <person name="Soanes D.M."/>
            <person name="van der Giezen M."/>
            <person name="Wahlund T.M."/>
            <person name="Williams B."/>
            <person name="Wilson W."/>
            <person name="Wolfe G."/>
            <person name="Wurch L.L."/>
        </authorList>
    </citation>
    <scope>NUCLEOTIDE SEQUENCE</scope>
</reference>
<dbReference type="AlphaFoldDB" id="A0A0D3IEB9"/>
<evidence type="ECO:0000313" key="3">
    <source>
        <dbReference type="Proteomes" id="UP000013827"/>
    </source>
</evidence>
<proteinExistence type="predicted"/>
<evidence type="ECO:0000313" key="2">
    <source>
        <dbReference type="EnsemblProtists" id="EOD09604"/>
    </source>
</evidence>
<reference evidence="2" key="2">
    <citation type="submission" date="2024-10" db="UniProtKB">
        <authorList>
            <consortium name="EnsemblProtists"/>
        </authorList>
    </citation>
    <scope>IDENTIFICATION</scope>
</reference>
<dbReference type="Proteomes" id="UP000013827">
    <property type="component" value="Unassembled WGS sequence"/>
</dbReference>
<organism evidence="2 3">
    <name type="scientific">Emiliania huxleyi (strain CCMP1516)</name>
    <dbReference type="NCBI Taxonomy" id="280463"/>
    <lineage>
        <taxon>Eukaryota</taxon>
        <taxon>Haptista</taxon>
        <taxon>Haptophyta</taxon>
        <taxon>Prymnesiophyceae</taxon>
        <taxon>Isochrysidales</taxon>
        <taxon>Noelaerhabdaceae</taxon>
        <taxon>Emiliania</taxon>
    </lineage>
</organism>
<sequence>MAHERSWMAEGLERVSAAAASESGSGAESTGIGLHSVLQGAKAGGGRAWLTAQPGVGAERATTTFHFALPVALVPRPTSRRASLGEATPDASEMESIPSSAAVRRAGASAGPQPRRVSADFSDAYLLTVFRRLGAHPASRALGAGSDERCSIAELSESVRLRGVRPFAAIDPDGSWRANRFVELALGEGAAGGRMADVVVLDNNSEERELLEEGNVDLVISKDGVATLEHRLREAGQSPY</sequence>
<evidence type="ECO:0000256" key="1">
    <source>
        <dbReference type="SAM" id="MobiDB-lite"/>
    </source>
</evidence>
<dbReference type="GeneID" id="17255652"/>
<dbReference type="KEGG" id="ehx:EMIHUDRAFT_198143"/>
<feature type="region of interest" description="Disordered" evidence="1">
    <location>
        <begin position="78"/>
        <end position="99"/>
    </location>
</feature>
<dbReference type="HOGENOM" id="CLU_1158207_0_0_1"/>
<name>A0A0D3IEB9_EMIH1</name>
<dbReference type="EnsemblProtists" id="EOD09604">
    <property type="protein sequence ID" value="EOD09604"/>
    <property type="gene ID" value="EMIHUDRAFT_198143"/>
</dbReference>
<keyword evidence="3" id="KW-1185">Reference proteome</keyword>
<dbReference type="RefSeq" id="XP_005762033.1">
    <property type="nucleotide sequence ID" value="XM_005761976.1"/>
</dbReference>